<feature type="disulfide bond" evidence="3">
    <location>
        <begin position="186"/>
        <end position="195"/>
    </location>
</feature>
<reference evidence="5 6" key="1">
    <citation type="journal article" date="2021" name="Hortic Res">
        <title>Chromosome-scale assembly of the Dendrobium chrysotoxum genome enhances the understanding of orchid evolution.</title>
        <authorList>
            <person name="Zhang Y."/>
            <person name="Zhang G.Q."/>
            <person name="Zhang D."/>
            <person name="Liu X.D."/>
            <person name="Xu X.Y."/>
            <person name="Sun W.H."/>
            <person name="Yu X."/>
            <person name="Zhu X."/>
            <person name="Wang Z.W."/>
            <person name="Zhao X."/>
            <person name="Zhong W.Y."/>
            <person name="Chen H."/>
            <person name="Yin W.L."/>
            <person name="Huang T."/>
            <person name="Niu S.C."/>
            <person name="Liu Z.J."/>
        </authorList>
    </citation>
    <scope>NUCLEOTIDE SEQUENCE [LARGE SCALE GENOMIC DNA]</scope>
    <source>
        <strain evidence="5">Lindl</strain>
    </source>
</reference>
<proteinExistence type="inferred from homology"/>
<name>A0AAV7H7R8_DENCH</name>
<feature type="disulfide bond" evidence="3">
    <location>
        <begin position="98"/>
        <end position="104"/>
    </location>
</feature>
<feature type="disulfide bond" evidence="3">
    <location>
        <begin position="35"/>
        <end position="246"/>
    </location>
</feature>
<gene>
    <name evidence="5" type="ORF">IEQ34_006866</name>
</gene>
<organism evidence="5 6">
    <name type="scientific">Dendrobium chrysotoxum</name>
    <name type="common">Orchid</name>
    <dbReference type="NCBI Taxonomy" id="161865"/>
    <lineage>
        <taxon>Eukaryota</taxon>
        <taxon>Viridiplantae</taxon>
        <taxon>Streptophyta</taxon>
        <taxon>Embryophyta</taxon>
        <taxon>Tracheophyta</taxon>
        <taxon>Spermatophyta</taxon>
        <taxon>Magnoliopsida</taxon>
        <taxon>Liliopsida</taxon>
        <taxon>Asparagales</taxon>
        <taxon>Orchidaceae</taxon>
        <taxon>Epidendroideae</taxon>
        <taxon>Malaxideae</taxon>
        <taxon>Dendrobiinae</taxon>
        <taxon>Dendrobium</taxon>
    </lineage>
</organism>
<evidence type="ECO:0000313" key="5">
    <source>
        <dbReference type="EMBL" id="KAH0464080.1"/>
    </source>
</evidence>
<dbReference type="PIRSF" id="PIRSF002703">
    <property type="entry name" value="Thaumatin"/>
    <property type="match status" value="1"/>
</dbReference>
<evidence type="ECO:0008006" key="7">
    <source>
        <dbReference type="Google" id="ProtNLM"/>
    </source>
</evidence>
<dbReference type="SUPFAM" id="SSF49870">
    <property type="entry name" value="Osmotin, thaumatin-like protein"/>
    <property type="match status" value="1"/>
</dbReference>
<feature type="disulfide bond" evidence="3">
    <location>
        <begin position="196"/>
        <end position="206"/>
    </location>
</feature>
<feature type="disulfide bond" evidence="3">
    <location>
        <begin position="83"/>
        <end position="93"/>
    </location>
</feature>
<dbReference type="InterPro" id="IPR037176">
    <property type="entry name" value="Osmotin/thaumatin-like_sf"/>
</dbReference>
<dbReference type="Pfam" id="PF00314">
    <property type="entry name" value="Thaumatin"/>
    <property type="match status" value="1"/>
</dbReference>
<dbReference type="PRINTS" id="PR00347">
    <property type="entry name" value="THAUMATIN"/>
</dbReference>
<dbReference type="PROSITE" id="PS51367">
    <property type="entry name" value="THAUMATIN_2"/>
    <property type="match status" value="1"/>
</dbReference>
<dbReference type="InterPro" id="IPR001938">
    <property type="entry name" value="Thaumatin"/>
</dbReference>
<comment type="caution">
    <text evidence="5">The sequence shown here is derived from an EMBL/GenBank/DDBJ whole genome shotgun (WGS) entry which is preliminary data.</text>
</comment>
<keyword evidence="6" id="KW-1185">Reference proteome</keyword>
<evidence type="ECO:0000313" key="6">
    <source>
        <dbReference type="Proteomes" id="UP000775213"/>
    </source>
</evidence>
<evidence type="ECO:0000256" key="1">
    <source>
        <dbReference type="ARBA" id="ARBA00010607"/>
    </source>
</evidence>
<evidence type="ECO:0000256" key="4">
    <source>
        <dbReference type="SAM" id="SignalP"/>
    </source>
</evidence>
<dbReference type="EMBL" id="JAGFBR010000007">
    <property type="protein sequence ID" value="KAH0464080.1"/>
    <property type="molecule type" value="Genomic_DNA"/>
</dbReference>
<feature type="disulfide bond" evidence="3">
    <location>
        <begin position="153"/>
        <end position="236"/>
    </location>
</feature>
<comment type="similarity">
    <text evidence="1">Belongs to the thaumatin family.</text>
</comment>
<dbReference type="CDD" id="cd09218">
    <property type="entry name" value="TLP-PA"/>
    <property type="match status" value="1"/>
</dbReference>
<keyword evidence="4" id="KW-0732">Signal</keyword>
<sequence>MDSSSSILLSLIRLSLIFGCLVQGQMVSFYIRNDCPFEIWPAIAPNVGHPVIADGGFLLPSGETKRIQAPAQWNGRFWARTGCDFSSVLKPACQTGDCQGLLSCNGTIGLPPATLIEVSIQEEMSKPSFYDVSLVDGYNLPVSVSTRPKNPKCLIQGCKGSVNGVCPQELQVLDQKGDVIACKSACLAFNQDIFCCRGSYQSPEKCKPSMYSKLFKDACPSYFSYAYDTPTPLMSCSSEIYVITFCPSKWSNHQSV</sequence>
<accession>A0AAV7H7R8</accession>
<feature type="disulfide bond" evidence="3">
    <location>
        <begin position="158"/>
        <end position="219"/>
    </location>
</feature>
<dbReference type="PANTHER" id="PTHR31048">
    <property type="entry name" value="OS03G0233200 PROTEIN"/>
    <property type="match status" value="1"/>
</dbReference>
<dbReference type="Proteomes" id="UP000775213">
    <property type="component" value="Unassembled WGS sequence"/>
</dbReference>
<evidence type="ECO:0000256" key="2">
    <source>
        <dbReference type="ARBA" id="ARBA00023157"/>
    </source>
</evidence>
<dbReference type="Gene3D" id="2.60.110.10">
    <property type="entry name" value="Thaumatin"/>
    <property type="match status" value="1"/>
</dbReference>
<feature type="disulfide bond" evidence="3">
    <location>
        <begin position="166"/>
        <end position="182"/>
    </location>
</feature>
<feature type="signal peptide" evidence="4">
    <location>
        <begin position="1"/>
        <end position="24"/>
    </location>
</feature>
<evidence type="ECO:0000256" key="3">
    <source>
        <dbReference type="PIRSR" id="PIRSR002703-1"/>
    </source>
</evidence>
<dbReference type="AlphaFoldDB" id="A0AAV7H7R8"/>
<keyword evidence="2 3" id="KW-1015">Disulfide bond</keyword>
<dbReference type="FunFam" id="2.60.110.10:FF:000002">
    <property type="entry name" value="Thaumatin-like protein 1a"/>
    <property type="match status" value="1"/>
</dbReference>
<dbReference type="SMART" id="SM00205">
    <property type="entry name" value="THN"/>
    <property type="match status" value="1"/>
</dbReference>
<feature type="chain" id="PRO_5043574600" description="Thaumatin-like protein" evidence="4">
    <location>
        <begin position="25"/>
        <end position="256"/>
    </location>
</feature>
<protein>
    <recommendedName>
        <fullName evidence="7">Thaumatin-like protein</fullName>
    </recommendedName>
</protein>